<name>A0AAV3XEW8_9CYAN</name>
<gene>
    <name evidence="1" type="ORF">MiSe_36770</name>
</gene>
<keyword evidence="2" id="KW-1185">Reference proteome</keyword>
<accession>A0AAV3XEW8</accession>
<dbReference type="SUPFAM" id="SSF53187">
    <property type="entry name" value="Zn-dependent exopeptidases"/>
    <property type="match status" value="1"/>
</dbReference>
<sequence length="121" mass="13655">MLDLHSFMGLIVEDVCLGNVNGRSCSEFLISTVESAFSSKGYQVVRNKVFNGGYITRHYGQMPQVEVLQIEIRYPTYLKPTQLDRDYVPGWNVAEFERAKFNFEAIFSKIAASCADNLTAS</sequence>
<dbReference type="EMBL" id="BLAY01000054">
    <property type="protein sequence ID" value="GET38917.1"/>
    <property type="molecule type" value="Genomic_DNA"/>
</dbReference>
<dbReference type="Proteomes" id="UP001050975">
    <property type="component" value="Unassembled WGS sequence"/>
</dbReference>
<reference evidence="1" key="1">
    <citation type="submission" date="2019-10" db="EMBL/GenBank/DDBJ databases">
        <title>Draft genome sequece of Microseira wollei NIES-4236.</title>
        <authorList>
            <person name="Yamaguchi H."/>
            <person name="Suzuki S."/>
            <person name="Kawachi M."/>
        </authorList>
    </citation>
    <scope>NUCLEOTIDE SEQUENCE</scope>
    <source>
        <strain evidence="1">NIES-4236</strain>
    </source>
</reference>
<dbReference type="AlphaFoldDB" id="A0AAV3XEW8"/>
<organism evidence="1 2">
    <name type="scientific">Microseira wollei NIES-4236</name>
    <dbReference type="NCBI Taxonomy" id="2530354"/>
    <lineage>
        <taxon>Bacteria</taxon>
        <taxon>Bacillati</taxon>
        <taxon>Cyanobacteriota</taxon>
        <taxon>Cyanophyceae</taxon>
        <taxon>Oscillatoriophycideae</taxon>
        <taxon>Aerosakkonematales</taxon>
        <taxon>Aerosakkonemataceae</taxon>
        <taxon>Microseira</taxon>
    </lineage>
</organism>
<dbReference type="Pfam" id="PF05013">
    <property type="entry name" value="FGase"/>
    <property type="match status" value="1"/>
</dbReference>
<protein>
    <submittedName>
        <fullName evidence="1">N-formylglutamate amidohydrolase superfamily protein</fullName>
    </submittedName>
</protein>
<dbReference type="Gene3D" id="3.40.630.40">
    <property type="entry name" value="Zn-dependent exopeptidases"/>
    <property type="match status" value="1"/>
</dbReference>
<dbReference type="InterPro" id="IPR007709">
    <property type="entry name" value="N-FG_amidohydro"/>
</dbReference>
<evidence type="ECO:0000313" key="2">
    <source>
        <dbReference type="Proteomes" id="UP001050975"/>
    </source>
</evidence>
<comment type="caution">
    <text evidence="1">The sequence shown here is derived from an EMBL/GenBank/DDBJ whole genome shotgun (WGS) entry which is preliminary data.</text>
</comment>
<evidence type="ECO:0000313" key="1">
    <source>
        <dbReference type="EMBL" id="GET38917.1"/>
    </source>
</evidence>
<proteinExistence type="predicted"/>